<sequence length="51" mass="5067">MWGNTIRCGDTPNCGSRLAGDDGHIGDVGLAGLIVGTPPAASRLLQGSCNA</sequence>
<evidence type="ECO:0000313" key="1">
    <source>
        <dbReference type="EMBL" id="KIH83063.1"/>
    </source>
</evidence>
<organism evidence="1 2">
    <name type="scientific">Pseudomonas batumici</name>
    <dbReference type="NCBI Taxonomy" id="226910"/>
    <lineage>
        <taxon>Bacteria</taxon>
        <taxon>Pseudomonadati</taxon>
        <taxon>Pseudomonadota</taxon>
        <taxon>Gammaproteobacteria</taxon>
        <taxon>Pseudomonadales</taxon>
        <taxon>Pseudomonadaceae</taxon>
        <taxon>Pseudomonas</taxon>
    </lineage>
</organism>
<dbReference type="STRING" id="226910.UCMB321_3253"/>
<dbReference type="AlphaFoldDB" id="A0A0C2EWG0"/>
<gene>
    <name evidence="1" type="ORF">UCMB321_3253</name>
</gene>
<accession>A0A0C2EWG0</accession>
<dbReference type="PATRIC" id="fig|226910.6.peg.3242"/>
<comment type="caution">
    <text evidence="1">The sequence shown here is derived from an EMBL/GenBank/DDBJ whole genome shotgun (WGS) entry which is preliminary data.</text>
</comment>
<keyword evidence="2" id="KW-1185">Reference proteome</keyword>
<dbReference type="Proteomes" id="UP000031535">
    <property type="component" value="Unassembled WGS sequence"/>
</dbReference>
<name>A0A0C2EWG0_9PSED</name>
<dbReference type="EMBL" id="JXDG01000041">
    <property type="protein sequence ID" value="KIH83063.1"/>
    <property type="molecule type" value="Genomic_DNA"/>
</dbReference>
<reference evidence="1 2" key="1">
    <citation type="submission" date="2015-01" db="EMBL/GenBank/DDBJ databases">
        <title>Complete genome of Pseudomonas batumici UCM B-321 producer of the batumin antibiotic with strong antistaphilococcal and potential anticancer activity.</title>
        <authorList>
            <person name="Klochko V.V."/>
            <person name="Zelena L.B."/>
            <person name="Elena K.A."/>
            <person name="Reva O.N."/>
        </authorList>
    </citation>
    <scope>NUCLEOTIDE SEQUENCE [LARGE SCALE GENOMIC DNA]</scope>
    <source>
        <strain evidence="1 2">UCM B-321</strain>
    </source>
</reference>
<proteinExistence type="predicted"/>
<evidence type="ECO:0000313" key="2">
    <source>
        <dbReference type="Proteomes" id="UP000031535"/>
    </source>
</evidence>
<protein>
    <submittedName>
        <fullName evidence="1">Uncharacterized protein</fullName>
    </submittedName>
</protein>